<accession>A0ABV4P047</accession>
<dbReference type="InterPro" id="IPR011041">
    <property type="entry name" value="Quinoprot_gluc/sorb_DH_b-prop"/>
</dbReference>
<dbReference type="EMBL" id="JBGMEK010000025">
    <property type="protein sequence ID" value="MFA0811715.1"/>
    <property type="molecule type" value="Genomic_DNA"/>
</dbReference>
<dbReference type="SUPFAM" id="SSF46626">
    <property type="entry name" value="Cytochrome c"/>
    <property type="match status" value="1"/>
</dbReference>
<dbReference type="Pfam" id="PF22807">
    <property type="entry name" value="TrAA12"/>
    <property type="match status" value="1"/>
</dbReference>
<dbReference type="SUPFAM" id="SSF50952">
    <property type="entry name" value="Soluble quinoprotein glucose dehydrogenase"/>
    <property type="match status" value="1"/>
</dbReference>
<name>A0ABV4P047_9GAMM</name>
<evidence type="ECO:0000259" key="1">
    <source>
        <dbReference type="Pfam" id="PF22807"/>
    </source>
</evidence>
<comment type="caution">
    <text evidence="2">The sequence shown here is derived from an EMBL/GenBank/DDBJ whole genome shotgun (WGS) entry which is preliminary data.</text>
</comment>
<evidence type="ECO:0000313" key="3">
    <source>
        <dbReference type="Proteomes" id="UP001569428"/>
    </source>
</evidence>
<evidence type="ECO:0000313" key="2">
    <source>
        <dbReference type="EMBL" id="MFA0811715.1"/>
    </source>
</evidence>
<feature type="domain" description="Pyrroloquinoline quinone-dependent pyranose dehydrogenase beta-propeller" evidence="1">
    <location>
        <begin position="50"/>
        <end position="389"/>
    </location>
</feature>
<dbReference type="InterPro" id="IPR054539">
    <property type="entry name" value="Beta-prop_PDH"/>
</dbReference>
<keyword evidence="3" id="KW-1185">Reference proteome</keyword>
<dbReference type="PANTHER" id="PTHR33546:SF1">
    <property type="entry name" value="LARGE, MULTIFUNCTIONAL SECRETED PROTEIN"/>
    <property type="match status" value="1"/>
</dbReference>
<dbReference type="Gene3D" id="1.10.760.10">
    <property type="entry name" value="Cytochrome c-like domain"/>
    <property type="match status" value="1"/>
</dbReference>
<dbReference type="RefSeq" id="WP_371839313.1">
    <property type="nucleotide sequence ID" value="NZ_JBGMEK010000025.1"/>
</dbReference>
<dbReference type="InterPro" id="IPR011042">
    <property type="entry name" value="6-blade_b-propeller_TolB-like"/>
</dbReference>
<reference evidence="2 3" key="1">
    <citation type="submission" date="2024-08" db="EMBL/GenBank/DDBJ databases">
        <authorList>
            <person name="Ishaq N."/>
        </authorList>
    </citation>
    <scope>NUCLEOTIDE SEQUENCE [LARGE SCALE GENOMIC DNA]</scope>
    <source>
        <strain evidence="2 3">DSM 18651</strain>
    </source>
</reference>
<protein>
    <submittedName>
        <fullName evidence="2">PQQ-dependent sugar dehydrogenase</fullName>
    </submittedName>
</protein>
<gene>
    <name evidence="2" type="ORF">ACCI49_12360</name>
</gene>
<organism evidence="2 3">
    <name type="scientific">Microbulbifer epialgicus</name>
    <dbReference type="NCBI Taxonomy" id="393907"/>
    <lineage>
        <taxon>Bacteria</taxon>
        <taxon>Pseudomonadati</taxon>
        <taxon>Pseudomonadota</taxon>
        <taxon>Gammaproteobacteria</taxon>
        <taxon>Cellvibrionales</taxon>
        <taxon>Microbulbiferaceae</taxon>
        <taxon>Microbulbifer</taxon>
    </lineage>
</organism>
<sequence>MKYTLIFLLIFIAVVSGALSAVASGISIPWRQLFGGIKTNEQQVLSGLSNAQGYNLQLFADDVPGARWLVITRSGDILVSQPKKGQVSLLSPDRNGDGQADAQRVLIDKLNRPHGLALHENWLYIAESDAVGRVPFDHSDGRLAGSYQRIIKNLEDSGHWTKTIEMGPDGWLYLSSGSSCNVCIEKDPRRATIMRMRPDGSEFKILATGLRNSVGFDWSPKDGGLYATDNGRDWLGDDLPPDELNLIRPDNFYGWPYAYGDRVPDPDFINDENPTVKEMIASSIPPVHEFAAHNAPLGIRFLRSPEQPEDYRGAALVALHGSWNRSVKDGYKVVSLHWDDSGDISQRDFLWGFLSDDRTEVSGRPVAIAEDSQGSIYITDDYAGAIYRLSPGNMLKSSAPYPLKVANNIPKKPLAVDSDAVREGKALYQSHECAHCHQQQVPLKELSKKYTLETLASYFDTPTPPMPRYDFSDQQKRALAHYLLSLEALR</sequence>
<dbReference type="Gene3D" id="2.120.10.30">
    <property type="entry name" value="TolB, C-terminal domain"/>
    <property type="match status" value="1"/>
</dbReference>
<proteinExistence type="predicted"/>
<dbReference type="Proteomes" id="UP001569428">
    <property type="component" value="Unassembled WGS sequence"/>
</dbReference>
<dbReference type="InterPro" id="IPR036909">
    <property type="entry name" value="Cyt_c-like_dom_sf"/>
</dbReference>
<dbReference type="PANTHER" id="PTHR33546">
    <property type="entry name" value="LARGE, MULTIFUNCTIONAL SECRETED PROTEIN-RELATED"/>
    <property type="match status" value="1"/>
</dbReference>